<dbReference type="PANTHER" id="PTHR21660">
    <property type="entry name" value="THIOESTERASE SUPERFAMILY MEMBER-RELATED"/>
    <property type="match status" value="1"/>
</dbReference>
<reference evidence="4" key="1">
    <citation type="submission" date="2020-11" db="EMBL/GenBank/DDBJ databases">
        <authorList>
            <consortium name="DOE Joint Genome Institute"/>
            <person name="Ahrendt S."/>
            <person name="Riley R."/>
            <person name="Andreopoulos W."/>
            <person name="Labutti K."/>
            <person name="Pangilinan J."/>
            <person name="Ruiz-Duenas F.J."/>
            <person name="Barrasa J.M."/>
            <person name="Sanchez-Garcia M."/>
            <person name="Camarero S."/>
            <person name="Miyauchi S."/>
            <person name="Serrano A."/>
            <person name="Linde D."/>
            <person name="Babiker R."/>
            <person name="Drula E."/>
            <person name="Ayuso-Fernandez I."/>
            <person name="Pacheco R."/>
            <person name="Padilla G."/>
            <person name="Ferreira P."/>
            <person name="Barriuso J."/>
            <person name="Kellner H."/>
            <person name="Castanera R."/>
            <person name="Alfaro M."/>
            <person name="Ramirez L."/>
            <person name="Pisabarro A.G."/>
            <person name="Kuo A."/>
            <person name="Tritt A."/>
            <person name="Lipzen A."/>
            <person name="He G."/>
            <person name="Yan M."/>
            <person name="Ng V."/>
            <person name="Cullen D."/>
            <person name="Martin F."/>
            <person name="Rosso M.-N."/>
            <person name="Henrissat B."/>
            <person name="Hibbett D."/>
            <person name="Martinez A.T."/>
            <person name="Grigoriev I.V."/>
        </authorList>
    </citation>
    <scope>NUCLEOTIDE SEQUENCE</scope>
    <source>
        <strain evidence="4">CBS 506.95</strain>
    </source>
</reference>
<dbReference type="InterPro" id="IPR006683">
    <property type="entry name" value="Thioestr_dom"/>
</dbReference>
<dbReference type="PANTHER" id="PTHR21660:SF1">
    <property type="entry name" value="ACYL-COENZYME A THIOESTERASE 13"/>
    <property type="match status" value="1"/>
</dbReference>
<dbReference type="Gene3D" id="3.10.129.10">
    <property type="entry name" value="Hotdog Thioesterase"/>
    <property type="match status" value="1"/>
</dbReference>
<organism evidence="4 5">
    <name type="scientific">Crepidotus variabilis</name>
    <dbReference type="NCBI Taxonomy" id="179855"/>
    <lineage>
        <taxon>Eukaryota</taxon>
        <taxon>Fungi</taxon>
        <taxon>Dikarya</taxon>
        <taxon>Basidiomycota</taxon>
        <taxon>Agaricomycotina</taxon>
        <taxon>Agaricomycetes</taxon>
        <taxon>Agaricomycetidae</taxon>
        <taxon>Agaricales</taxon>
        <taxon>Agaricineae</taxon>
        <taxon>Crepidotaceae</taxon>
        <taxon>Crepidotus</taxon>
    </lineage>
</organism>
<dbReference type="InterPro" id="IPR029069">
    <property type="entry name" value="HotDog_dom_sf"/>
</dbReference>
<sequence>MTKQNAEIVDVSNIAGNASGDIKRTLANYRLYRGLSQTEDPDIDSIFGRSIQKSLRFVEISIKNHVEESQRLEGRVVLELDVSKGMLNEVGILHGGCSAYLVDITSAYALSALHLHLTGRMLHSVSQMLAILYHSPALKGEKLRLVNQTLFLDGTAISARTEIWNVTKHCLVASGVHSKMVPSSVKAML</sequence>
<dbReference type="OrthoDB" id="2831072at2759"/>
<dbReference type="GO" id="GO:0047617">
    <property type="term" value="F:fatty acyl-CoA hydrolase activity"/>
    <property type="evidence" value="ECO:0007669"/>
    <property type="project" value="InterPro"/>
</dbReference>
<dbReference type="InterPro" id="IPR039298">
    <property type="entry name" value="ACOT13"/>
</dbReference>
<comment type="similarity">
    <text evidence="1">Belongs to the thioesterase PaaI family.</text>
</comment>
<keyword evidence="2" id="KW-0378">Hydrolase</keyword>
<dbReference type="Proteomes" id="UP000807306">
    <property type="component" value="Unassembled WGS sequence"/>
</dbReference>
<comment type="caution">
    <text evidence="4">The sequence shown here is derived from an EMBL/GenBank/DDBJ whole genome shotgun (WGS) entry which is preliminary data.</text>
</comment>
<keyword evidence="5" id="KW-1185">Reference proteome</keyword>
<protein>
    <recommendedName>
        <fullName evidence="3">Thioesterase domain-containing protein</fullName>
    </recommendedName>
</protein>
<accession>A0A9P6JPA5</accession>
<evidence type="ECO:0000313" key="5">
    <source>
        <dbReference type="Proteomes" id="UP000807306"/>
    </source>
</evidence>
<evidence type="ECO:0000256" key="2">
    <source>
        <dbReference type="ARBA" id="ARBA00022801"/>
    </source>
</evidence>
<name>A0A9P6JPA5_9AGAR</name>
<evidence type="ECO:0000256" key="1">
    <source>
        <dbReference type="ARBA" id="ARBA00008324"/>
    </source>
</evidence>
<feature type="domain" description="Thioesterase" evidence="3">
    <location>
        <begin position="91"/>
        <end position="166"/>
    </location>
</feature>
<dbReference type="SUPFAM" id="SSF54637">
    <property type="entry name" value="Thioesterase/thiol ester dehydrase-isomerase"/>
    <property type="match status" value="1"/>
</dbReference>
<dbReference type="CDD" id="cd03443">
    <property type="entry name" value="PaaI_thioesterase"/>
    <property type="match status" value="1"/>
</dbReference>
<evidence type="ECO:0000313" key="4">
    <source>
        <dbReference type="EMBL" id="KAF9527971.1"/>
    </source>
</evidence>
<evidence type="ECO:0000259" key="3">
    <source>
        <dbReference type="Pfam" id="PF03061"/>
    </source>
</evidence>
<proteinExistence type="inferred from homology"/>
<dbReference type="AlphaFoldDB" id="A0A9P6JPA5"/>
<dbReference type="Pfam" id="PF03061">
    <property type="entry name" value="4HBT"/>
    <property type="match status" value="1"/>
</dbReference>
<gene>
    <name evidence="4" type="ORF">CPB83DRAFT_814464</name>
</gene>
<dbReference type="EMBL" id="MU157856">
    <property type="protein sequence ID" value="KAF9527971.1"/>
    <property type="molecule type" value="Genomic_DNA"/>
</dbReference>